<keyword evidence="8" id="KW-0963">Cytoplasm</keyword>
<comment type="subcellular location">
    <subcellularLocation>
        <location evidence="8">Cytoplasm</location>
    </subcellularLocation>
</comment>
<evidence type="ECO:0000256" key="2">
    <source>
        <dbReference type="ARBA" id="ARBA00022679"/>
    </source>
</evidence>
<dbReference type="Gene3D" id="3.90.470.20">
    <property type="entry name" value="4'-phosphopantetheinyl transferase domain"/>
    <property type="match status" value="1"/>
</dbReference>
<evidence type="ECO:0000259" key="9">
    <source>
        <dbReference type="Pfam" id="PF01648"/>
    </source>
</evidence>
<gene>
    <name evidence="8" type="primary">acpS</name>
    <name evidence="10" type="ORF">ENJ74_01310</name>
</gene>
<dbReference type="GO" id="GO:0006633">
    <property type="term" value="P:fatty acid biosynthetic process"/>
    <property type="evidence" value="ECO:0007669"/>
    <property type="project" value="UniProtKB-UniRule"/>
</dbReference>
<comment type="function">
    <text evidence="8">Transfers the 4'-phosphopantetheine moiety from coenzyme A to a Ser of acyl-carrier-protein.</text>
</comment>
<feature type="binding site" evidence="8">
    <location>
        <position position="52"/>
    </location>
    <ligand>
        <name>Mg(2+)</name>
        <dbReference type="ChEBI" id="CHEBI:18420"/>
    </ligand>
</feature>
<evidence type="ECO:0000256" key="1">
    <source>
        <dbReference type="ARBA" id="ARBA00022516"/>
    </source>
</evidence>
<evidence type="ECO:0000313" key="10">
    <source>
        <dbReference type="EMBL" id="HFC03486.1"/>
    </source>
</evidence>
<dbReference type="GO" id="GO:0000287">
    <property type="term" value="F:magnesium ion binding"/>
    <property type="evidence" value="ECO:0007669"/>
    <property type="project" value="UniProtKB-UniRule"/>
</dbReference>
<keyword evidence="2 8" id="KW-0808">Transferase</keyword>
<dbReference type="EMBL" id="DRNO01000090">
    <property type="protein sequence ID" value="HFC03486.1"/>
    <property type="molecule type" value="Genomic_DNA"/>
</dbReference>
<dbReference type="InterPro" id="IPR037143">
    <property type="entry name" value="4-PPantetheinyl_Trfase_dom_sf"/>
</dbReference>
<keyword evidence="4 8" id="KW-0276">Fatty acid metabolism</keyword>
<keyword evidence="7 8" id="KW-0275">Fatty acid biosynthesis</keyword>
<comment type="cofactor">
    <cofactor evidence="8">
        <name>Mg(2+)</name>
        <dbReference type="ChEBI" id="CHEBI:18420"/>
    </cofactor>
</comment>
<evidence type="ECO:0000256" key="7">
    <source>
        <dbReference type="ARBA" id="ARBA00023160"/>
    </source>
</evidence>
<keyword evidence="3 8" id="KW-0479">Metal-binding</keyword>
<evidence type="ECO:0000256" key="6">
    <source>
        <dbReference type="ARBA" id="ARBA00023098"/>
    </source>
</evidence>
<dbReference type="SUPFAM" id="SSF56214">
    <property type="entry name" value="4'-phosphopantetheinyl transferase"/>
    <property type="match status" value="1"/>
</dbReference>
<dbReference type="GO" id="GO:0008897">
    <property type="term" value="F:holo-[acyl-carrier-protein] synthase activity"/>
    <property type="evidence" value="ECO:0007669"/>
    <property type="project" value="UniProtKB-UniRule"/>
</dbReference>
<dbReference type="Proteomes" id="UP000885722">
    <property type="component" value="Unassembled WGS sequence"/>
</dbReference>
<dbReference type="Pfam" id="PF01648">
    <property type="entry name" value="ACPS"/>
    <property type="match status" value="1"/>
</dbReference>
<dbReference type="InterPro" id="IPR008278">
    <property type="entry name" value="4-PPantetheinyl_Trfase_dom"/>
</dbReference>
<evidence type="ECO:0000256" key="4">
    <source>
        <dbReference type="ARBA" id="ARBA00022832"/>
    </source>
</evidence>
<protein>
    <recommendedName>
        <fullName evidence="8">Holo-[acyl-carrier-protein] synthase</fullName>
        <shortName evidence="8">Holo-ACP synthase</shortName>
        <ecNumber evidence="8">2.7.8.7</ecNumber>
    </recommendedName>
    <alternativeName>
        <fullName evidence="8">4'-phosphopantetheinyl transferase AcpS</fullName>
    </alternativeName>
</protein>
<reference evidence="10" key="1">
    <citation type="journal article" date="2020" name="mSystems">
        <title>Genome- and Community-Level Interaction Insights into Carbon Utilization and Element Cycling Functions of Hydrothermarchaeota in Hydrothermal Sediment.</title>
        <authorList>
            <person name="Zhou Z."/>
            <person name="Liu Y."/>
            <person name="Xu W."/>
            <person name="Pan J."/>
            <person name="Luo Z.H."/>
            <person name="Li M."/>
        </authorList>
    </citation>
    <scope>NUCLEOTIDE SEQUENCE [LARGE SCALE GENOMIC DNA]</scope>
    <source>
        <strain evidence="10">HyVt-513</strain>
    </source>
</reference>
<comment type="catalytic activity">
    <reaction evidence="8">
        <text>apo-[ACP] + CoA = holo-[ACP] + adenosine 3',5'-bisphosphate + H(+)</text>
        <dbReference type="Rhea" id="RHEA:12068"/>
        <dbReference type="Rhea" id="RHEA-COMP:9685"/>
        <dbReference type="Rhea" id="RHEA-COMP:9690"/>
        <dbReference type="ChEBI" id="CHEBI:15378"/>
        <dbReference type="ChEBI" id="CHEBI:29999"/>
        <dbReference type="ChEBI" id="CHEBI:57287"/>
        <dbReference type="ChEBI" id="CHEBI:58343"/>
        <dbReference type="ChEBI" id="CHEBI:64479"/>
        <dbReference type="EC" id="2.7.8.7"/>
    </reaction>
</comment>
<dbReference type="HAMAP" id="MF_00101">
    <property type="entry name" value="AcpS"/>
    <property type="match status" value="1"/>
</dbReference>
<sequence>MVRVGTDIVVIERIAKSRIRFGERFLRRYLHSEEYSEKSSDATLAGLWAAKEAVAKALGCGIGSELSFHDIIVYKDPKGAPHLHFTPAAQKRFGVQTSSLSISHDGGFAIAVVVLTRHS</sequence>
<feature type="domain" description="4'-phosphopantetheinyl transferase" evidence="9">
    <location>
        <begin position="3"/>
        <end position="112"/>
    </location>
</feature>
<organism evidence="10">
    <name type="scientific">Nitratifractor salsuginis</name>
    <dbReference type="NCBI Taxonomy" id="269261"/>
    <lineage>
        <taxon>Bacteria</taxon>
        <taxon>Pseudomonadati</taxon>
        <taxon>Campylobacterota</taxon>
        <taxon>Epsilonproteobacteria</taxon>
        <taxon>Campylobacterales</taxon>
        <taxon>Sulfurovaceae</taxon>
        <taxon>Nitratifractor</taxon>
    </lineage>
</organism>
<evidence type="ECO:0000256" key="8">
    <source>
        <dbReference type="HAMAP-Rule" id="MF_00101"/>
    </source>
</evidence>
<accession>A0A7V2SI88</accession>
<comment type="caution">
    <text evidence="10">The sequence shown here is derived from an EMBL/GenBank/DDBJ whole genome shotgun (WGS) entry which is preliminary data.</text>
</comment>
<proteinExistence type="inferred from homology"/>
<name>A0A7V2SI88_9BACT</name>
<dbReference type="EC" id="2.7.8.7" evidence="8"/>
<comment type="similarity">
    <text evidence="8">Belongs to the P-Pant transferase superfamily. AcpS family.</text>
</comment>
<keyword evidence="5 8" id="KW-0460">Magnesium</keyword>
<dbReference type="NCBIfam" id="TIGR00556">
    <property type="entry name" value="pantethn_trn"/>
    <property type="match status" value="1"/>
</dbReference>
<dbReference type="NCBIfam" id="TIGR00516">
    <property type="entry name" value="acpS"/>
    <property type="match status" value="1"/>
</dbReference>
<dbReference type="GO" id="GO:0005737">
    <property type="term" value="C:cytoplasm"/>
    <property type="evidence" value="ECO:0007669"/>
    <property type="project" value="UniProtKB-SubCell"/>
</dbReference>
<dbReference type="InterPro" id="IPR004568">
    <property type="entry name" value="Ppantetheine-prot_Trfase_dom"/>
</dbReference>
<evidence type="ECO:0000256" key="3">
    <source>
        <dbReference type="ARBA" id="ARBA00022723"/>
    </source>
</evidence>
<evidence type="ECO:0000256" key="5">
    <source>
        <dbReference type="ARBA" id="ARBA00022842"/>
    </source>
</evidence>
<dbReference type="AlphaFoldDB" id="A0A7V2SI88"/>
<keyword evidence="1 8" id="KW-0444">Lipid biosynthesis</keyword>
<feature type="binding site" evidence="8">
    <location>
        <position position="7"/>
    </location>
    <ligand>
        <name>Mg(2+)</name>
        <dbReference type="ChEBI" id="CHEBI:18420"/>
    </ligand>
</feature>
<dbReference type="InterPro" id="IPR002582">
    <property type="entry name" value="ACPS"/>
</dbReference>
<keyword evidence="6 8" id="KW-0443">Lipid metabolism</keyword>